<dbReference type="AlphaFoldDB" id="A0A6G2B5G3"/>
<dbReference type="RefSeq" id="WP_154304699.1">
    <property type="nucleotide sequence ID" value="NZ_CP195984.1"/>
</dbReference>
<organism evidence="1">
    <name type="scientific">Escherichia coli</name>
    <dbReference type="NCBI Taxonomy" id="562"/>
    <lineage>
        <taxon>Bacteria</taxon>
        <taxon>Pseudomonadati</taxon>
        <taxon>Pseudomonadota</taxon>
        <taxon>Gammaproteobacteria</taxon>
        <taxon>Enterobacterales</taxon>
        <taxon>Enterobacteriaceae</taxon>
        <taxon>Escherichia</taxon>
    </lineage>
</organism>
<accession>A0A6G2B5G3</accession>
<reference evidence="1" key="1">
    <citation type="journal article" date="2019" name="Nat. Med.">
        <title>A library of human gut bacterial isolates paired with longitudinal multiomics data enables mechanistic microbiome research.</title>
        <authorList>
            <person name="Poyet M."/>
            <person name="Groussin M."/>
            <person name="Gibbons S.M."/>
            <person name="Avila-Pacheco J."/>
            <person name="Jiang X."/>
            <person name="Kearney S.M."/>
            <person name="Perrotta A.R."/>
            <person name="Berdy B."/>
            <person name="Zhao S."/>
            <person name="Lieberman T.D."/>
            <person name="Swanson P.K."/>
            <person name="Smith M."/>
            <person name="Roesemann S."/>
            <person name="Alexander J.E."/>
            <person name="Rich S.A."/>
            <person name="Livny J."/>
            <person name="Vlamakis H."/>
            <person name="Clish C."/>
            <person name="Bullock K."/>
            <person name="Deik A."/>
            <person name="Scott J."/>
            <person name="Pierce K.A."/>
            <person name="Xavier R.J."/>
            <person name="Alm E.J."/>
        </authorList>
    </citation>
    <scope>NUCLEOTIDE SEQUENCE</scope>
    <source>
        <strain evidence="1">BIOML-A371</strain>
    </source>
</reference>
<gene>
    <name evidence="1" type="ORF">GKF33_26110</name>
</gene>
<protein>
    <submittedName>
        <fullName evidence="1">Uncharacterized protein</fullName>
    </submittedName>
</protein>
<name>A0A6G2B5G3_ECOLX</name>
<comment type="caution">
    <text evidence="1">The sequence shown here is derived from an EMBL/GenBank/DDBJ whole genome shotgun (WGS) entry which is preliminary data.</text>
</comment>
<sequence>MNNFAHVVQGGTNDAKLHIVNRHNNGPLPDDAQASFFPWRADVHAVSGIK</sequence>
<evidence type="ECO:0000313" key="1">
    <source>
        <dbReference type="EMBL" id="MSL62669.1"/>
    </source>
</evidence>
<dbReference type="EMBL" id="WKUO01000167">
    <property type="protein sequence ID" value="MSL62669.1"/>
    <property type="molecule type" value="Genomic_DNA"/>
</dbReference>
<proteinExistence type="predicted"/>